<keyword evidence="2" id="KW-1185">Reference proteome</keyword>
<comment type="caution">
    <text evidence="1">The sequence shown here is derived from an EMBL/GenBank/DDBJ whole genome shotgun (WGS) entry which is preliminary data.</text>
</comment>
<name>A0ABS7C236_9BACL</name>
<organism evidence="1 2">
    <name type="scientific">Paenibacillus sepulcri</name>
    <dbReference type="NCBI Taxonomy" id="359917"/>
    <lineage>
        <taxon>Bacteria</taxon>
        <taxon>Bacillati</taxon>
        <taxon>Bacillota</taxon>
        <taxon>Bacilli</taxon>
        <taxon>Bacillales</taxon>
        <taxon>Paenibacillaceae</taxon>
        <taxon>Paenibacillus</taxon>
    </lineage>
</organism>
<dbReference type="EMBL" id="JAHZIK010000281">
    <property type="protein sequence ID" value="MBW7454961.1"/>
    <property type="molecule type" value="Genomic_DNA"/>
</dbReference>
<evidence type="ECO:0000313" key="2">
    <source>
        <dbReference type="Proteomes" id="UP001519887"/>
    </source>
</evidence>
<gene>
    <name evidence="1" type="ORF">K0U00_13040</name>
</gene>
<proteinExistence type="predicted"/>
<evidence type="ECO:0000313" key="1">
    <source>
        <dbReference type="EMBL" id="MBW7454961.1"/>
    </source>
</evidence>
<feature type="non-terminal residue" evidence="1">
    <location>
        <position position="82"/>
    </location>
</feature>
<dbReference type="SUPFAM" id="SSF51905">
    <property type="entry name" value="FAD/NAD(P)-binding domain"/>
    <property type="match status" value="1"/>
</dbReference>
<sequence>MKIIVIGCTHAGTAATTQMAKLYPDAEIVVYERNDNISFLSCGIALHVGGIVKDAAQLFYANPAQLAEMGVATRMRHDVLAV</sequence>
<dbReference type="Gene3D" id="3.50.50.60">
    <property type="entry name" value="FAD/NAD(P)-binding domain"/>
    <property type="match status" value="1"/>
</dbReference>
<protein>
    <submittedName>
        <fullName evidence="1">NADH oxidase</fullName>
    </submittedName>
</protein>
<reference evidence="1 2" key="1">
    <citation type="submission" date="2021-07" db="EMBL/GenBank/DDBJ databases">
        <title>Paenibacillus radiodurans sp. nov., isolated from the southeastern edge of Tengger Desert.</title>
        <authorList>
            <person name="Zhang G."/>
        </authorList>
    </citation>
    <scope>NUCLEOTIDE SEQUENCE [LARGE SCALE GENOMIC DNA]</scope>
    <source>
        <strain evidence="1 2">CCM 7311</strain>
    </source>
</reference>
<dbReference type="Proteomes" id="UP001519887">
    <property type="component" value="Unassembled WGS sequence"/>
</dbReference>
<accession>A0ABS7C236</accession>
<dbReference type="InterPro" id="IPR036188">
    <property type="entry name" value="FAD/NAD-bd_sf"/>
</dbReference>